<dbReference type="Pfam" id="PF00400">
    <property type="entry name" value="WD40"/>
    <property type="match status" value="3"/>
</dbReference>
<dbReference type="PANTHER" id="PTHR44666:SF1">
    <property type="entry name" value="WD REPEAT-CONTAINING PROTEIN 53"/>
    <property type="match status" value="1"/>
</dbReference>
<sequence length="337" mass="37430">MAESEFCNHNGSVTCVASENTSKLIASGGEDGQVKLWVFDGKLKSLASCVRPAAHIIENKRSPESEDIASLCFGKSDVRHIFVAVGSCVFCYDIRSFQKPTEKFTFNEEEINHISLDDSGEFLATADDSGTVTIISLSEKRVYKLLKRHRNVVYTVQYRPKRRWEVVSGGFDCHLFHWNVLKGKPFCAWDLNCEDYKTDISLASNINPPYVLNVHFSSDGNFLASGQADGSVKIFSSHGKRIKHIESIQAHAAGVSQVHFPLLTTDSRSILLYSSGNDGKLIAWKVISQEKDKFKRADICAVWTSSSSEKTNCITSLSEHLIVADTSPQLKVFTLPP</sequence>
<organism evidence="2 3">
    <name type="scientific">Limulus polyphemus</name>
    <name type="common">Atlantic horseshoe crab</name>
    <dbReference type="NCBI Taxonomy" id="6850"/>
    <lineage>
        <taxon>Eukaryota</taxon>
        <taxon>Metazoa</taxon>
        <taxon>Ecdysozoa</taxon>
        <taxon>Arthropoda</taxon>
        <taxon>Chelicerata</taxon>
        <taxon>Merostomata</taxon>
        <taxon>Xiphosura</taxon>
        <taxon>Limulidae</taxon>
        <taxon>Limulus</taxon>
    </lineage>
</organism>
<dbReference type="SMART" id="SM00320">
    <property type="entry name" value="WD40"/>
    <property type="match status" value="5"/>
</dbReference>
<evidence type="ECO:0000256" key="1">
    <source>
        <dbReference type="PROSITE-ProRule" id="PRU00221"/>
    </source>
</evidence>
<dbReference type="Gene3D" id="2.130.10.10">
    <property type="entry name" value="YVTN repeat-like/Quinoprotein amine dehydrogenase"/>
    <property type="match status" value="2"/>
</dbReference>
<dbReference type="GeneID" id="106472914"/>
<reference evidence="3" key="1">
    <citation type="submission" date="2025-08" db="UniProtKB">
        <authorList>
            <consortium name="RefSeq"/>
        </authorList>
    </citation>
    <scope>IDENTIFICATION</scope>
    <source>
        <tissue evidence="3">Muscle</tissue>
    </source>
</reference>
<name>A0ABM1BUQ6_LIMPO</name>
<evidence type="ECO:0000313" key="2">
    <source>
        <dbReference type="Proteomes" id="UP000694941"/>
    </source>
</evidence>
<dbReference type="PANTHER" id="PTHR44666">
    <property type="entry name" value="WD REPEAT-CONTAINING PROTEIN 53"/>
    <property type="match status" value="1"/>
</dbReference>
<dbReference type="InterPro" id="IPR015943">
    <property type="entry name" value="WD40/YVTN_repeat-like_dom_sf"/>
</dbReference>
<feature type="repeat" description="WD" evidence="1">
    <location>
        <begin position="6"/>
        <end position="37"/>
    </location>
</feature>
<dbReference type="SUPFAM" id="SSF50978">
    <property type="entry name" value="WD40 repeat-like"/>
    <property type="match status" value="1"/>
</dbReference>
<keyword evidence="2" id="KW-1185">Reference proteome</keyword>
<keyword evidence="1" id="KW-0853">WD repeat</keyword>
<dbReference type="Proteomes" id="UP000694941">
    <property type="component" value="Unplaced"/>
</dbReference>
<evidence type="ECO:0000313" key="3">
    <source>
        <dbReference type="RefSeq" id="XP_013789043.1"/>
    </source>
</evidence>
<dbReference type="InterPro" id="IPR042453">
    <property type="entry name" value="WDR53"/>
</dbReference>
<dbReference type="PROSITE" id="PS50294">
    <property type="entry name" value="WD_REPEATS_REGION"/>
    <property type="match status" value="1"/>
</dbReference>
<dbReference type="InterPro" id="IPR001680">
    <property type="entry name" value="WD40_rpt"/>
</dbReference>
<dbReference type="RefSeq" id="XP_013789043.1">
    <property type="nucleotide sequence ID" value="XM_013933589.2"/>
</dbReference>
<protein>
    <submittedName>
        <fullName evidence="3">WD repeat-containing protein 53-like</fullName>
    </submittedName>
</protein>
<dbReference type="PROSITE" id="PS50082">
    <property type="entry name" value="WD_REPEATS_2"/>
    <property type="match status" value="1"/>
</dbReference>
<dbReference type="InterPro" id="IPR036322">
    <property type="entry name" value="WD40_repeat_dom_sf"/>
</dbReference>
<accession>A0ABM1BUQ6</accession>
<proteinExistence type="predicted"/>
<gene>
    <name evidence="3" type="primary">LOC106472914</name>
</gene>